<dbReference type="Proteomes" id="UP000292685">
    <property type="component" value="Unassembled WGS sequence"/>
</dbReference>
<keyword evidence="2" id="KW-0813">Transport</keyword>
<protein>
    <submittedName>
        <fullName evidence="7">Zinc/manganese transport system substrate-binding protein</fullName>
    </submittedName>
</protein>
<feature type="chain" id="PRO_5020753276" evidence="6">
    <location>
        <begin position="29"/>
        <end position="332"/>
    </location>
</feature>
<dbReference type="EMBL" id="SHLA01000001">
    <property type="protein sequence ID" value="RZU61693.1"/>
    <property type="molecule type" value="Genomic_DNA"/>
</dbReference>
<dbReference type="InterPro" id="IPR050492">
    <property type="entry name" value="Bact_metal-bind_prot9"/>
</dbReference>
<dbReference type="OrthoDB" id="5296019at2"/>
<accession>A0A4Q8ADI4</accession>
<dbReference type="SUPFAM" id="SSF53807">
    <property type="entry name" value="Helical backbone' metal receptor"/>
    <property type="match status" value="1"/>
</dbReference>
<comment type="subcellular location">
    <subcellularLocation>
        <location evidence="1">Cell envelope</location>
    </subcellularLocation>
</comment>
<proteinExistence type="predicted"/>
<evidence type="ECO:0000313" key="7">
    <source>
        <dbReference type="EMBL" id="RZU61693.1"/>
    </source>
</evidence>
<reference evidence="7 8" key="1">
    <citation type="submission" date="2019-02" db="EMBL/GenBank/DDBJ databases">
        <title>Sequencing the genomes of 1000 actinobacteria strains.</title>
        <authorList>
            <person name="Klenk H.-P."/>
        </authorList>
    </citation>
    <scope>NUCLEOTIDE SEQUENCE [LARGE SCALE GENOMIC DNA]</scope>
    <source>
        <strain evidence="7 8">DSM 17364</strain>
    </source>
</reference>
<evidence type="ECO:0000256" key="1">
    <source>
        <dbReference type="ARBA" id="ARBA00004196"/>
    </source>
</evidence>
<evidence type="ECO:0000256" key="3">
    <source>
        <dbReference type="ARBA" id="ARBA00022723"/>
    </source>
</evidence>
<dbReference type="InterPro" id="IPR006127">
    <property type="entry name" value="ZnuA-like"/>
</dbReference>
<name>A0A4Q8ADI4_9MICC</name>
<dbReference type="PANTHER" id="PTHR42953:SF1">
    <property type="entry name" value="METAL-BINDING PROTEIN HI_0362-RELATED"/>
    <property type="match status" value="1"/>
</dbReference>
<dbReference type="GO" id="GO:0030001">
    <property type="term" value="P:metal ion transport"/>
    <property type="evidence" value="ECO:0007669"/>
    <property type="project" value="InterPro"/>
</dbReference>
<keyword evidence="4 6" id="KW-0732">Signal</keyword>
<comment type="caution">
    <text evidence="7">The sequence shown here is derived from an EMBL/GenBank/DDBJ whole genome shotgun (WGS) entry which is preliminary data.</text>
</comment>
<keyword evidence="3" id="KW-0479">Metal-binding</keyword>
<dbReference type="GO" id="GO:0046872">
    <property type="term" value="F:metal ion binding"/>
    <property type="evidence" value="ECO:0007669"/>
    <property type="project" value="UniProtKB-KW"/>
</dbReference>
<dbReference type="PANTHER" id="PTHR42953">
    <property type="entry name" value="HIGH-AFFINITY ZINC UPTAKE SYSTEM PROTEIN ZNUA-RELATED"/>
    <property type="match status" value="1"/>
</dbReference>
<feature type="signal peptide" evidence="6">
    <location>
        <begin position="1"/>
        <end position="28"/>
    </location>
</feature>
<evidence type="ECO:0000256" key="4">
    <source>
        <dbReference type="ARBA" id="ARBA00022729"/>
    </source>
</evidence>
<evidence type="ECO:0000313" key="8">
    <source>
        <dbReference type="Proteomes" id="UP000292685"/>
    </source>
</evidence>
<dbReference type="Pfam" id="PF01297">
    <property type="entry name" value="ZnuA"/>
    <property type="match status" value="1"/>
</dbReference>
<keyword evidence="8" id="KW-1185">Reference proteome</keyword>
<organism evidence="7 8">
    <name type="scientific">Zhihengliuella halotolerans</name>
    <dbReference type="NCBI Taxonomy" id="370736"/>
    <lineage>
        <taxon>Bacteria</taxon>
        <taxon>Bacillati</taxon>
        <taxon>Actinomycetota</taxon>
        <taxon>Actinomycetes</taxon>
        <taxon>Micrococcales</taxon>
        <taxon>Micrococcaceae</taxon>
        <taxon>Zhihengliuella</taxon>
    </lineage>
</organism>
<dbReference type="AlphaFoldDB" id="A0A4Q8ADI4"/>
<dbReference type="PROSITE" id="PS51257">
    <property type="entry name" value="PROKAR_LIPOPROTEIN"/>
    <property type="match status" value="1"/>
</dbReference>
<sequence length="332" mass="35979">MARHFTRFGLAPAVVVGALVLSSCGSPADTEPDAAEDSVTTVVASTSVYGDVAARIGGDEVEVESIISTTAQDPHSYEATAQDKLSVSKADLVVGNGGGYDFFLEQLVGDLDLDDDFVIYAVDSFEESHEDHEDHADDADDHDHADDHDDHADEHEGHEHGDFNEHVWYDLHTVSELAHEIAESLEELDPENGALYLERYEEFAAELDDLAQRQAGLADGETYAMTEPVPYYLLQEAGLENVTPSGYSEAIEHGDDVAPLIQKELVDLLEAGDVVVLAYNPQTESPQTEAARRAAENAGVAVVEFTETLPEGEDYAGWMSANISALEEALDR</sequence>
<dbReference type="RefSeq" id="WP_130450104.1">
    <property type="nucleotide sequence ID" value="NZ_SHLA01000001.1"/>
</dbReference>
<gene>
    <name evidence="7" type="ORF">EV380_1270</name>
</gene>
<dbReference type="GO" id="GO:0030313">
    <property type="term" value="C:cell envelope"/>
    <property type="evidence" value="ECO:0007669"/>
    <property type="project" value="UniProtKB-SubCell"/>
</dbReference>
<feature type="region of interest" description="Disordered" evidence="5">
    <location>
        <begin position="128"/>
        <end position="160"/>
    </location>
</feature>
<evidence type="ECO:0000256" key="5">
    <source>
        <dbReference type="SAM" id="MobiDB-lite"/>
    </source>
</evidence>
<evidence type="ECO:0000256" key="6">
    <source>
        <dbReference type="SAM" id="SignalP"/>
    </source>
</evidence>
<dbReference type="Gene3D" id="3.40.50.1980">
    <property type="entry name" value="Nitrogenase molybdenum iron protein domain"/>
    <property type="match status" value="2"/>
</dbReference>
<evidence type="ECO:0000256" key="2">
    <source>
        <dbReference type="ARBA" id="ARBA00022448"/>
    </source>
</evidence>